<comment type="caution">
    <text evidence="1">The sequence shown here is derived from an EMBL/GenBank/DDBJ whole genome shotgun (WGS) entry which is preliminary data.</text>
</comment>
<sequence>MVTNSHVVGPGAEEIEVVIEIRFAIPSEGVKDFLRRAACQPRRSPFVRDIEIVSVSHHPSVMKAAERASVIGGQVTY</sequence>
<gene>
    <name evidence="1" type="ORF">J8F10_08175</name>
</gene>
<keyword evidence="2" id="KW-1185">Reference proteome</keyword>
<accession>A0ABS5BNF6</accession>
<dbReference type="Proteomes" id="UP000676565">
    <property type="component" value="Unassembled WGS sequence"/>
</dbReference>
<evidence type="ECO:0008006" key="3">
    <source>
        <dbReference type="Google" id="ProtNLM"/>
    </source>
</evidence>
<evidence type="ECO:0000313" key="1">
    <source>
        <dbReference type="EMBL" id="MBP3955255.1"/>
    </source>
</evidence>
<proteinExistence type="predicted"/>
<dbReference type="RefSeq" id="WP_210653345.1">
    <property type="nucleotide sequence ID" value="NZ_JAGKQQ010000001.1"/>
</dbReference>
<protein>
    <recommendedName>
        <fullName evidence="3">Serine protease</fullName>
    </recommendedName>
</protein>
<reference evidence="1 2" key="1">
    <citation type="submission" date="2021-04" db="EMBL/GenBank/DDBJ databases">
        <authorList>
            <person name="Ivanova A."/>
        </authorList>
    </citation>
    <scope>NUCLEOTIDE SEQUENCE [LARGE SCALE GENOMIC DNA]</scope>
    <source>
        <strain evidence="1 2">G18</strain>
    </source>
</reference>
<organism evidence="1 2">
    <name type="scientific">Gemmata palustris</name>
    <dbReference type="NCBI Taxonomy" id="2822762"/>
    <lineage>
        <taxon>Bacteria</taxon>
        <taxon>Pseudomonadati</taxon>
        <taxon>Planctomycetota</taxon>
        <taxon>Planctomycetia</taxon>
        <taxon>Gemmatales</taxon>
        <taxon>Gemmataceae</taxon>
        <taxon>Gemmata</taxon>
    </lineage>
</organism>
<dbReference type="EMBL" id="JAGKQQ010000001">
    <property type="protein sequence ID" value="MBP3955255.1"/>
    <property type="molecule type" value="Genomic_DNA"/>
</dbReference>
<name>A0ABS5BNF6_9BACT</name>
<evidence type="ECO:0000313" key="2">
    <source>
        <dbReference type="Proteomes" id="UP000676565"/>
    </source>
</evidence>